<evidence type="ECO:0000256" key="8">
    <source>
        <dbReference type="HAMAP-Rule" id="MF_00238"/>
    </source>
</evidence>
<dbReference type="Proteomes" id="UP000469011">
    <property type="component" value="Unassembled WGS sequence"/>
</dbReference>
<comment type="similarity">
    <text evidence="1 8">Belongs to the cytidylate kinase family. Type 1 subfamily.</text>
</comment>
<dbReference type="RefSeq" id="WP_163460488.1">
    <property type="nucleotide sequence ID" value="NZ_JAAAMG010000001.1"/>
</dbReference>
<keyword evidence="8" id="KW-0963">Cytoplasm</keyword>
<dbReference type="InterPro" id="IPR011994">
    <property type="entry name" value="Cytidylate_kinase_dom"/>
</dbReference>
<evidence type="ECO:0000313" key="10">
    <source>
        <dbReference type="EMBL" id="NDW02844.1"/>
    </source>
</evidence>
<dbReference type="CDD" id="cd02020">
    <property type="entry name" value="CMPK"/>
    <property type="match status" value="1"/>
</dbReference>
<dbReference type="Gene3D" id="3.40.50.300">
    <property type="entry name" value="P-loop containing nucleotide triphosphate hydrolases"/>
    <property type="match status" value="1"/>
</dbReference>
<dbReference type="HAMAP" id="MF_00238">
    <property type="entry name" value="Cytidyl_kinase_type1"/>
    <property type="match status" value="1"/>
</dbReference>
<evidence type="ECO:0000259" key="9">
    <source>
        <dbReference type="Pfam" id="PF02224"/>
    </source>
</evidence>
<name>A0A6N9SV13_9HYPH</name>
<feature type="binding site" evidence="8">
    <location>
        <begin position="11"/>
        <end position="19"/>
    </location>
    <ligand>
        <name>ATP</name>
        <dbReference type="ChEBI" id="CHEBI:30616"/>
    </ligand>
</feature>
<proteinExistence type="inferred from homology"/>
<evidence type="ECO:0000256" key="6">
    <source>
        <dbReference type="ARBA" id="ARBA00047615"/>
    </source>
</evidence>
<keyword evidence="2 8" id="KW-0808">Transferase</keyword>
<comment type="subcellular location">
    <subcellularLocation>
        <location evidence="8">Cytoplasm</location>
    </subcellularLocation>
</comment>
<reference evidence="10 11" key="1">
    <citation type="submission" date="2020-01" db="EMBL/GenBank/DDBJ databases">
        <title>Jiella pacifica sp. nov.</title>
        <authorList>
            <person name="Xue Z."/>
            <person name="Zhu S."/>
            <person name="Chen J."/>
            <person name="Yang J."/>
        </authorList>
    </citation>
    <scope>NUCLEOTIDE SEQUENCE [LARGE SCALE GENOMIC DNA]</scope>
    <source>
        <strain evidence="10 11">40Bstr34</strain>
    </source>
</reference>
<keyword evidence="11" id="KW-1185">Reference proteome</keyword>
<dbReference type="SUPFAM" id="SSF52540">
    <property type="entry name" value="P-loop containing nucleoside triphosphate hydrolases"/>
    <property type="match status" value="1"/>
</dbReference>
<keyword evidence="3 8" id="KW-0547">Nucleotide-binding</keyword>
<dbReference type="InterPro" id="IPR003136">
    <property type="entry name" value="Cytidylate_kin"/>
</dbReference>
<dbReference type="Pfam" id="PF02224">
    <property type="entry name" value="Cytidylate_kin"/>
    <property type="match status" value="1"/>
</dbReference>
<comment type="caution">
    <text evidence="10">The sequence shown here is derived from an EMBL/GenBank/DDBJ whole genome shotgun (WGS) entry which is preliminary data.</text>
</comment>
<dbReference type="GO" id="GO:0005524">
    <property type="term" value="F:ATP binding"/>
    <property type="evidence" value="ECO:0007669"/>
    <property type="project" value="UniProtKB-UniRule"/>
</dbReference>
<dbReference type="GO" id="GO:0005737">
    <property type="term" value="C:cytoplasm"/>
    <property type="evidence" value="ECO:0007669"/>
    <property type="project" value="UniProtKB-SubCell"/>
</dbReference>
<feature type="domain" description="Cytidylate kinase" evidence="9">
    <location>
        <begin position="7"/>
        <end position="199"/>
    </location>
</feature>
<dbReference type="GO" id="GO:0036431">
    <property type="term" value="F:dCMP kinase activity"/>
    <property type="evidence" value="ECO:0007669"/>
    <property type="project" value="InterPro"/>
</dbReference>
<evidence type="ECO:0000256" key="3">
    <source>
        <dbReference type="ARBA" id="ARBA00022741"/>
    </source>
</evidence>
<protein>
    <recommendedName>
        <fullName evidence="8">Cytidylate kinase</fullName>
        <shortName evidence="8">CK</shortName>
        <ecNumber evidence="8">2.7.4.25</ecNumber>
    </recommendedName>
    <alternativeName>
        <fullName evidence="8">Cytidine monophosphate kinase</fullName>
        <shortName evidence="8">CMP kinase</shortName>
    </alternativeName>
</protein>
<dbReference type="NCBIfam" id="TIGR00017">
    <property type="entry name" value="cmk"/>
    <property type="match status" value="1"/>
</dbReference>
<evidence type="ECO:0000256" key="5">
    <source>
        <dbReference type="ARBA" id="ARBA00022840"/>
    </source>
</evidence>
<dbReference type="EMBL" id="JAAAMG010000001">
    <property type="protein sequence ID" value="NDW02844.1"/>
    <property type="molecule type" value="Genomic_DNA"/>
</dbReference>
<gene>
    <name evidence="8" type="primary">cmk</name>
    <name evidence="10" type="ORF">GTK09_00240</name>
</gene>
<evidence type="ECO:0000256" key="2">
    <source>
        <dbReference type="ARBA" id="ARBA00022679"/>
    </source>
</evidence>
<dbReference type="InterPro" id="IPR027417">
    <property type="entry name" value="P-loop_NTPase"/>
</dbReference>
<dbReference type="GO" id="GO:0006220">
    <property type="term" value="P:pyrimidine nucleotide metabolic process"/>
    <property type="evidence" value="ECO:0007669"/>
    <property type="project" value="UniProtKB-UniRule"/>
</dbReference>
<keyword evidence="4 8" id="KW-0418">Kinase</keyword>
<comment type="catalytic activity">
    <reaction evidence="7 8">
        <text>CMP + ATP = CDP + ADP</text>
        <dbReference type="Rhea" id="RHEA:11600"/>
        <dbReference type="ChEBI" id="CHEBI:30616"/>
        <dbReference type="ChEBI" id="CHEBI:58069"/>
        <dbReference type="ChEBI" id="CHEBI:60377"/>
        <dbReference type="ChEBI" id="CHEBI:456216"/>
        <dbReference type="EC" id="2.7.4.25"/>
    </reaction>
</comment>
<evidence type="ECO:0000313" key="11">
    <source>
        <dbReference type="Proteomes" id="UP000469011"/>
    </source>
</evidence>
<sequence>MNPPLTIAIDGPAAAGKGTLAKRVAERYRLPYLDTGLIYRAVGRQIANAGADPDDADAAGMFARQLDVSHLDDPTLRGHEAGELASRVAVHGPVREALVAFQRGFAARPEGAVLDGRDIGTVICPEARVKIFVTASAEVRARRRTDELLAHGRDDVDYERILAEVRARDERDSGRDVAPLRPAEDAHLLDTSQLDIDGAFRAACEVVDRALAALDQH</sequence>
<evidence type="ECO:0000256" key="7">
    <source>
        <dbReference type="ARBA" id="ARBA00048478"/>
    </source>
</evidence>
<evidence type="ECO:0000256" key="1">
    <source>
        <dbReference type="ARBA" id="ARBA00009427"/>
    </source>
</evidence>
<comment type="catalytic activity">
    <reaction evidence="6 8">
        <text>dCMP + ATP = dCDP + ADP</text>
        <dbReference type="Rhea" id="RHEA:25094"/>
        <dbReference type="ChEBI" id="CHEBI:30616"/>
        <dbReference type="ChEBI" id="CHEBI:57566"/>
        <dbReference type="ChEBI" id="CHEBI:58593"/>
        <dbReference type="ChEBI" id="CHEBI:456216"/>
        <dbReference type="EC" id="2.7.4.25"/>
    </reaction>
</comment>
<accession>A0A6N9SV13</accession>
<dbReference type="EC" id="2.7.4.25" evidence="8"/>
<organism evidence="10 11">
    <name type="scientific">Jiella pacifica</name>
    <dbReference type="NCBI Taxonomy" id="2696469"/>
    <lineage>
        <taxon>Bacteria</taxon>
        <taxon>Pseudomonadati</taxon>
        <taxon>Pseudomonadota</taxon>
        <taxon>Alphaproteobacteria</taxon>
        <taxon>Hyphomicrobiales</taxon>
        <taxon>Aurantimonadaceae</taxon>
        <taxon>Jiella</taxon>
    </lineage>
</organism>
<keyword evidence="5 8" id="KW-0067">ATP-binding</keyword>
<dbReference type="AlphaFoldDB" id="A0A6N9SV13"/>
<evidence type="ECO:0000256" key="4">
    <source>
        <dbReference type="ARBA" id="ARBA00022777"/>
    </source>
</evidence>